<evidence type="ECO:0000313" key="3">
    <source>
        <dbReference type="Proteomes" id="UP000070134"/>
    </source>
</evidence>
<reference evidence="2 3" key="1">
    <citation type="submission" date="2016-02" db="EMBL/GenBank/DDBJ databases">
        <title>Complete genome of Sinomonas atrocyanea KCTC 3377.</title>
        <authorList>
            <person name="Kim K.M."/>
        </authorList>
    </citation>
    <scope>NUCLEOTIDE SEQUENCE [LARGE SCALE GENOMIC DNA]</scope>
    <source>
        <strain evidence="2 3">KCTC 3377</strain>
    </source>
</reference>
<sequence>MRQLDRDTKSGAGRVQSGGQRVVAHDGSREVHGYAVGATDGYIEVVWAVASGRQRRRAFPAGDVFIPSHAQQWAGVPISDDGLRLGARAAKAHAAQAQAGRPERRASGHSRWATHSDHAA</sequence>
<feature type="compositionally biased region" description="Low complexity" evidence="1">
    <location>
        <begin position="91"/>
        <end position="100"/>
    </location>
</feature>
<dbReference type="OrthoDB" id="4951006at2"/>
<organism evidence="2 3">
    <name type="scientific">Sinomonas atrocyanea</name>
    <dbReference type="NCBI Taxonomy" id="37927"/>
    <lineage>
        <taxon>Bacteria</taxon>
        <taxon>Bacillati</taxon>
        <taxon>Actinomycetota</taxon>
        <taxon>Actinomycetes</taxon>
        <taxon>Micrococcales</taxon>
        <taxon>Micrococcaceae</taxon>
        <taxon>Sinomonas</taxon>
    </lineage>
</organism>
<dbReference type="STRING" id="37927.SA2016_2902"/>
<dbReference type="EMBL" id="CP014518">
    <property type="protein sequence ID" value="AMM33567.1"/>
    <property type="molecule type" value="Genomic_DNA"/>
</dbReference>
<dbReference type="Proteomes" id="UP000070134">
    <property type="component" value="Chromosome"/>
</dbReference>
<dbReference type="RefSeq" id="WP_066499291.1">
    <property type="nucleotide sequence ID" value="NZ_BJMO01000106.1"/>
</dbReference>
<feature type="region of interest" description="Disordered" evidence="1">
    <location>
        <begin position="91"/>
        <end position="120"/>
    </location>
</feature>
<gene>
    <name evidence="2" type="ORF">SA2016_2902</name>
</gene>
<keyword evidence="3" id="KW-1185">Reference proteome</keyword>
<evidence type="ECO:0000256" key="1">
    <source>
        <dbReference type="SAM" id="MobiDB-lite"/>
    </source>
</evidence>
<dbReference type="AlphaFoldDB" id="A0A127A303"/>
<evidence type="ECO:0000313" key="2">
    <source>
        <dbReference type="EMBL" id="AMM33567.1"/>
    </source>
</evidence>
<feature type="region of interest" description="Disordered" evidence="1">
    <location>
        <begin position="1"/>
        <end position="26"/>
    </location>
</feature>
<proteinExistence type="predicted"/>
<name>A0A127A303_9MICC</name>
<dbReference type="KEGG" id="satk:SA2016_2902"/>
<protein>
    <submittedName>
        <fullName evidence="2">Uncharacterized protein</fullName>
    </submittedName>
</protein>
<accession>A0A127A303</accession>